<reference evidence="2 3" key="1">
    <citation type="submission" date="2017-01" db="EMBL/GenBank/DDBJ databases">
        <authorList>
            <person name="Mah S.A."/>
            <person name="Swanson W.J."/>
            <person name="Moy G.W."/>
            <person name="Vacquier V.D."/>
        </authorList>
    </citation>
    <scope>NUCLEOTIDE SEQUENCE [LARGE SCALE GENOMIC DNA]</scope>
    <source>
        <strain evidence="2 3">GSMNP</strain>
    </source>
</reference>
<name>A0A1R1Y2J1_9FUNG</name>
<gene>
    <name evidence="2" type="ORF">AYI70_g3655</name>
</gene>
<sequence length="92" mass="10370">MVSKARARGKYVKFFHCYCLRITYLNPNGIRHQFANLASSPQRKSHSPNKTPPVPAHREYNCYKAGISISTLKGKLFNPTPKVQYPPALIPG</sequence>
<organism evidence="2 3">
    <name type="scientific">Smittium culicis</name>
    <dbReference type="NCBI Taxonomy" id="133412"/>
    <lineage>
        <taxon>Eukaryota</taxon>
        <taxon>Fungi</taxon>
        <taxon>Fungi incertae sedis</taxon>
        <taxon>Zoopagomycota</taxon>
        <taxon>Kickxellomycotina</taxon>
        <taxon>Harpellomycetes</taxon>
        <taxon>Harpellales</taxon>
        <taxon>Legeriomycetaceae</taxon>
        <taxon>Smittium</taxon>
    </lineage>
</organism>
<accession>A0A1R1Y2J1</accession>
<evidence type="ECO:0000313" key="2">
    <source>
        <dbReference type="EMBL" id="OMJ21138.1"/>
    </source>
</evidence>
<dbReference type="Proteomes" id="UP000187283">
    <property type="component" value="Unassembled WGS sequence"/>
</dbReference>
<comment type="caution">
    <text evidence="2">The sequence shown here is derived from an EMBL/GenBank/DDBJ whole genome shotgun (WGS) entry which is preliminary data.</text>
</comment>
<dbReference type="AlphaFoldDB" id="A0A1R1Y2J1"/>
<evidence type="ECO:0000256" key="1">
    <source>
        <dbReference type="SAM" id="MobiDB-lite"/>
    </source>
</evidence>
<proteinExistence type="predicted"/>
<dbReference type="EMBL" id="LSSN01001078">
    <property type="protein sequence ID" value="OMJ21138.1"/>
    <property type="molecule type" value="Genomic_DNA"/>
</dbReference>
<protein>
    <submittedName>
        <fullName evidence="2">Uncharacterized protein</fullName>
    </submittedName>
</protein>
<feature type="region of interest" description="Disordered" evidence="1">
    <location>
        <begin position="37"/>
        <end position="57"/>
    </location>
</feature>
<evidence type="ECO:0000313" key="3">
    <source>
        <dbReference type="Proteomes" id="UP000187283"/>
    </source>
</evidence>
<keyword evidence="3" id="KW-1185">Reference proteome</keyword>